<accession>A0A804NA15</accession>
<evidence type="ECO:0000256" key="1">
    <source>
        <dbReference type="ARBA" id="ARBA00022701"/>
    </source>
</evidence>
<comment type="caution">
    <text evidence="4">Lacks conserved residue(s) required for the propagation of feature annotation.</text>
</comment>
<feature type="region of interest" description="Disordered" evidence="6">
    <location>
        <begin position="394"/>
        <end position="426"/>
    </location>
</feature>
<keyword evidence="7" id="KW-0732">Signal</keyword>
<feature type="chain" id="PRO_5032914124" description="Kinesin motor domain-containing protein" evidence="7">
    <location>
        <begin position="19"/>
        <end position="461"/>
    </location>
</feature>
<dbReference type="GO" id="GO:0005524">
    <property type="term" value="F:ATP binding"/>
    <property type="evidence" value="ECO:0007669"/>
    <property type="project" value="InterPro"/>
</dbReference>
<evidence type="ECO:0000256" key="2">
    <source>
        <dbReference type="ARBA" id="ARBA00023054"/>
    </source>
</evidence>
<evidence type="ECO:0000259" key="8">
    <source>
        <dbReference type="PROSITE" id="PS50067"/>
    </source>
</evidence>
<dbReference type="PRINTS" id="PR00380">
    <property type="entry name" value="KINESINHEAVY"/>
</dbReference>
<reference evidence="9" key="3">
    <citation type="submission" date="2021-05" db="UniProtKB">
        <authorList>
            <consortium name="EnsemblPlants"/>
        </authorList>
    </citation>
    <scope>IDENTIFICATION</scope>
    <source>
        <strain evidence="9">cv. B73</strain>
    </source>
</reference>
<protein>
    <recommendedName>
        <fullName evidence="8">Kinesin motor domain-containing protein</fullName>
    </recommendedName>
</protein>
<dbReference type="Pfam" id="PF00225">
    <property type="entry name" value="Kinesin"/>
    <property type="match status" value="1"/>
</dbReference>
<evidence type="ECO:0000256" key="5">
    <source>
        <dbReference type="SAM" id="Coils"/>
    </source>
</evidence>
<sequence>MPPPPLPYLLLLLLGTHGQAPSEPTRAGLNSKQASDWAGHFLQVFGKALMAGTRWGLGLVTAVWVQCISGNNYTFSNYSHALKTLMGLTQLQLNGLSVAKDVGKAFGLLAGLASDRVPTWILLAVGSLELRSLIYNETVRDLLSPGSPLNLREDKQGIVAAGLTQISVYSTDEVVVEYRSLDGVNIKRLRKLSLIDLAGSERALATDQRTQRSIEGANINSSLLAFNNCINALVEGKKHIPYRNSKLTQLLKDSLGGACNTVMITNISPSNLSFGETQNTLHWADRAKEIKTKTQQTTVNEEVLDQPDSETMLVLELQKENRVLREQLAKQQQKLLTAEAQLLASKTSPQRSPAPPSHVSTPGSTQRKIRRSILAAGGGNYFSTLDSKRHAADNAQLKRKDNEHRRQQPFSSCCQRKKDSKPCGNRDTEESILQAASARICTANIDPSKIHMKDCLQLIHY</sequence>
<evidence type="ECO:0000313" key="10">
    <source>
        <dbReference type="Proteomes" id="UP000007305"/>
    </source>
</evidence>
<evidence type="ECO:0000256" key="3">
    <source>
        <dbReference type="ARBA" id="ARBA00023175"/>
    </source>
</evidence>
<feature type="compositionally biased region" description="Basic and acidic residues" evidence="6">
    <location>
        <begin position="394"/>
        <end position="406"/>
    </location>
</feature>
<comment type="similarity">
    <text evidence="4">Belongs to the TRAFAC class myosin-kinesin ATPase superfamily. Kinesin family.</text>
</comment>
<dbReference type="Gene3D" id="3.40.850.10">
    <property type="entry name" value="Kinesin motor domain"/>
    <property type="match status" value="2"/>
</dbReference>
<keyword evidence="3" id="KW-0505">Motor protein</keyword>
<feature type="domain" description="Kinesin motor" evidence="8">
    <location>
        <begin position="174"/>
        <end position="290"/>
    </location>
</feature>
<dbReference type="InterPro" id="IPR001752">
    <property type="entry name" value="Kinesin_motor_dom"/>
</dbReference>
<dbReference type="InterPro" id="IPR027417">
    <property type="entry name" value="P-loop_NTPase"/>
</dbReference>
<reference evidence="9" key="2">
    <citation type="submission" date="2019-07" db="EMBL/GenBank/DDBJ databases">
        <authorList>
            <person name="Seetharam A."/>
            <person name="Woodhouse M."/>
            <person name="Cannon E."/>
        </authorList>
    </citation>
    <scope>NUCLEOTIDE SEQUENCE [LARGE SCALE GENOMIC DNA]</scope>
    <source>
        <strain evidence="9">cv. B73</strain>
    </source>
</reference>
<evidence type="ECO:0000256" key="4">
    <source>
        <dbReference type="PROSITE-ProRule" id="PRU00283"/>
    </source>
</evidence>
<dbReference type="InterPro" id="IPR010658">
    <property type="entry name" value="Nodulin-like"/>
</dbReference>
<dbReference type="InParanoid" id="A0A804NA15"/>
<dbReference type="AlphaFoldDB" id="A0A804NA15"/>
<feature type="compositionally biased region" description="Basic and acidic residues" evidence="6">
    <location>
        <begin position="416"/>
        <end position="426"/>
    </location>
</feature>
<dbReference type="Proteomes" id="UP000007305">
    <property type="component" value="Chromosome 3"/>
</dbReference>
<dbReference type="InterPro" id="IPR036961">
    <property type="entry name" value="Kinesin_motor_dom_sf"/>
</dbReference>
<evidence type="ECO:0000313" key="9">
    <source>
        <dbReference type="EnsemblPlants" id="Zm00001eb145980_P001"/>
    </source>
</evidence>
<dbReference type="PANTHER" id="PTHR47968:SF13">
    <property type="entry name" value="KINESIN-LIKE PROTEIN KIF19 ISOFORM X1"/>
    <property type="match status" value="1"/>
</dbReference>
<dbReference type="PANTHER" id="PTHR47968">
    <property type="entry name" value="CENTROMERE PROTEIN E"/>
    <property type="match status" value="1"/>
</dbReference>
<dbReference type="PROSITE" id="PS50067">
    <property type="entry name" value="KINESIN_MOTOR_2"/>
    <property type="match status" value="1"/>
</dbReference>
<organism evidence="9 10">
    <name type="scientific">Zea mays</name>
    <name type="common">Maize</name>
    <dbReference type="NCBI Taxonomy" id="4577"/>
    <lineage>
        <taxon>Eukaryota</taxon>
        <taxon>Viridiplantae</taxon>
        <taxon>Streptophyta</taxon>
        <taxon>Embryophyta</taxon>
        <taxon>Tracheophyta</taxon>
        <taxon>Spermatophyta</taxon>
        <taxon>Magnoliopsida</taxon>
        <taxon>Liliopsida</taxon>
        <taxon>Poales</taxon>
        <taxon>Poaceae</taxon>
        <taxon>PACMAD clade</taxon>
        <taxon>Panicoideae</taxon>
        <taxon>Andropogonodae</taxon>
        <taxon>Andropogoneae</taxon>
        <taxon>Tripsacinae</taxon>
        <taxon>Zea</taxon>
    </lineage>
</organism>
<dbReference type="SUPFAM" id="SSF52540">
    <property type="entry name" value="P-loop containing nucleoside triphosphate hydrolases"/>
    <property type="match status" value="1"/>
</dbReference>
<name>A0A804NA15_MAIZE</name>
<evidence type="ECO:0000256" key="7">
    <source>
        <dbReference type="SAM" id="SignalP"/>
    </source>
</evidence>
<keyword evidence="2 5" id="KW-0175">Coiled coil</keyword>
<dbReference type="SMART" id="SM00129">
    <property type="entry name" value="KISc"/>
    <property type="match status" value="1"/>
</dbReference>
<feature type="region of interest" description="Disordered" evidence="6">
    <location>
        <begin position="345"/>
        <end position="367"/>
    </location>
</feature>
<proteinExistence type="inferred from homology"/>
<keyword evidence="10" id="KW-1185">Reference proteome</keyword>
<dbReference type="Gramene" id="Zm00001eb145980_T001">
    <property type="protein sequence ID" value="Zm00001eb145980_P001"/>
    <property type="gene ID" value="Zm00001eb145980"/>
</dbReference>
<evidence type="ECO:0000256" key="6">
    <source>
        <dbReference type="SAM" id="MobiDB-lite"/>
    </source>
</evidence>
<dbReference type="GO" id="GO:0005874">
    <property type="term" value="C:microtubule"/>
    <property type="evidence" value="ECO:0007669"/>
    <property type="project" value="UniProtKB-KW"/>
</dbReference>
<dbReference type="GO" id="GO:0007018">
    <property type="term" value="P:microtubule-based movement"/>
    <property type="evidence" value="ECO:0007669"/>
    <property type="project" value="InterPro"/>
</dbReference>
<dbReference type="EnsemblPlants" id="Zm00001eb145980_T001">
    <property type="protein sequence ID" value="Zm00001eb145980_P001"/>
    <property type="gene ID" value="Zm00001eb145980"/>
</dbReference>
<dbReference type="GO" id="GO:0003777">
    <property type="term" value="F:microtubule motor activity"/>
    <property type="evidence" value="ECO:0007669"/>
    <property type="project" value="InterPro"/>
</dbReference>
<dbReference type="InterPro" id="IPR027640">
    <property type="entry name" value="Kinesin-like_fam"/>
</dbReference>
<feature type="signal peptide" evidence="7">
    <location>
        <begin position="1"/>
        <end position="18"/>
    </location>
</feature>
<dbReference type="GO" id="GO:0008017">
    <property type="term" value="F:microtubule binding"/>
    <property type="evidence" value="ECO:0007669"/>
    <property type="project" value="InterPro"/>
</dbReference>
<feature type="coiled-coil region" evidence="5">
    <location>
        <begin position="314"/>
        <end position="341"/>
    </location>
</feature>
<dbReference type="Pfam" id="PF06813">
    <property type="entry name" value="Nodulin-like"/>
    <property type="match status" value="1"/>
</dbReference>
<keyword evidence="1" id="KW-0493">Microtubule</keyword>
<reference evidence="10" key="1">
    <citation type="submission" date="2015-12" db="EMBL/GenBank/DDBJ databases">
        <title>Update maize B73 reference genome by single molecule sequencing technologies.</title>
        <authorList>
            <consortium name="Maize Genome Sequencing Project"/>
            <person name="Ware D."/>
        </authorList>
    </citation>
    <scope>NUCLEOTIDE SEQUENCE [LARGE SCALE GENOMIC DNA]</scope>
    <source>
        <strain evidence="10">cv. B73</strain>
    </source>
</reference>